<dbReference type="KEGG" id="nhy:JQS43_05795"/>
<dbReference type="PROSITE" id="PS50887">
    <property type="entry name" value="GGDEF"/>
    <property type="match status" value="1"/>
</dbReference>
<gene>
    <name evidence="2" type="ORF">JQS43_05795</name>
</gene>
<dbReference type="InterPro" id="IPR011990">
    <property type="entry name" value="TPR-like_helical_dom_sf"/>
</dbReference>
<keyword evidence="3" id="KW-1185">Reference proteome</keyword>
<dbReference type="GO" id="GO:0043709">
    <property type="term" value="P:cell adhesion involved in single-species biofilm formation"/>
    <property type="evidence" value="ECO:0007669"/>
    <property type="project" value="TreeGrafter"/>
</dbReference>
<dbReference type="InterPro" id="IPR029787">
    <property type="entry name" value="Nucleotide_cyclase"/>
</dbReference>
<dbReference type="SMART" id="SM00267">
    <property type="entry name" value="GGDEF"/>
    <property type="match status" value="1"/>
</dbReference>
<dbReference type="Gene3D" id="1.25.40.10">
    <property type="entry name" value="Tetratricopeptide repeat domain"/>
    <property type="match status" value="1"/>
</dbReference>
<sequence>MGWRDRVGDATDALSAIRNLMIGGRMAAALRAAETAVAGSTNPYLRAHSHVLRITALVNLGRTAQYTAAVDEAFAALRELPEPQLHGHLHAVAALASRQLGAPERSLTHLVHAARALGVATGDDPDLAWGWHDLAMAYSYLGFHPHSLSAIERARQLGVPKGIPAEHFAQPGIRLRMALSIDHNGDTDGCLRVLRDLSTELEGYARQRLRPSDRVSYGYAIARQAALDAPTGADPRPLLSAGAEGQRARDMRMLGEVCLLVSAGKATDALSRLDAVTVSQETLGPAEPARLRSLAFSAAGDHPAAHQADRYAFRIAAQRTDRLRDVFLEGIAARLDHEDVRRSVANRDQGSLTDPLTGLANRLYLDRYLAAMVGRGERAMVGTVDLDGLASVNDRHGRLSGDLVLQRVAGVIARVLRSGDFVARFGSDEFAVVLPNASADQAQQVARRIGDAVGAEDWANLVPGSTIGVTVRWAST</sequence>
<name>A0A895YDJ0_9ACTN</name>
<evidence type="ECO:0000313" key="3">
    <source>
        <dbReference type="Proteomes" id="UP000662857"/>
    </source>
</evidence>
<dbReference type="SUPFAM" id="SSF55073">
    <property type="entry name" value="Nucleotide cyclase"/>
    <property type="match status" value="1"/>
</dbReference>
<dbReference type="InterPro" id="IPR043128">
    <property type="entry name" value="Rev_trsase/Diguanyl_cyclase"/>
</dbReference>
<dbReference type="CDD" id="cd01949">
    <property type="entry name" value="GGDEF"/>
    <property type="match status" value="1"/>
</dbReference>
<evidence type="ECO:0000313" key="2">
    <source>
        <dbReference type="EMBL" id="QSB15847.1"/>
    </source>
</evidence>
<dbReference type="NCBIfam" id="TIGR00254">
    <property type="entry name" value="GGDEF"/>
    <property type="match status" value="1"/>
</dbReference>
<feature type="domain" description="GGDEF" evidence="1">
    <location>
        <begin position="377"/>
        <end position="476"/>
    </location>
</feature>
<accession>A0A895YDJ0</accession>
<dbReference type="RefSeq" id="WP_239678038.1">
    <property type="nucleotide sequence ID" value="NZ_CP070499.1"/>
</dbReference>
<dbReference type="InterPro" id="IPR050469">
    <property type="entry name" value="Diguanylate_Cyclase"/>
</dbReference>
<organism evidence="2 3">
    <name type="scientific">Natronosporangium hydrolyticum</name>
    <dbReference type="NCBI Taxonomy" id="2811111"/>
    <lineage>
        <taxon>Bacteria</taxon>
        <taxon>Bacillati</taxon>
        <taxon>Actinomycetota</taxon>
        <taxon>Actinomycetes</taxon>
        <taxon>Micromonosporales</taxon>
        <taxon>Micromonosporaceae</taxon>
        <taxon>Natronosporangium</taxon>
    </lineage>
</organism>
<dbReference type="Pfam" id="PF00990">
    <property type="entry name" value="GGDEF"/>
    <property type="match status" value="1"/>
</dbReference>
<reference evidence="2" key="1">
    <citation type="submission" date="2021-02" db="EMBL/GenBank/DDBJ databases">
        <title>Natrosporangium hydrolyticum gen. nov., sp. nov, a haloalkaliphilic actinobacterium from a soda solonchak soil.</title>
        <authorList>
            <person name="Sorokin D.Y."/>
            <person name="Khijniak T.V."/>
            <person name="Zakharycheva A.P."/>
            <person name="Boueva O.V."/>
            <person name="Ariskina E.V."/>
            <person name="Hahnke R.L."/>
            <person name="Bunk B."/>
            <person name="Sproer C."/>
            <person name="Schumann P."/>
            <person name="Evtushenko L.I."/>
            <person name="Kublanov I.V."/>
        </authorList>
    </citation>
    <scope>NUCLEOTIDE SEQUENCE</scope>
    <source>
        <strain evidence="2">DSM 106523</strain>
    </source>
</reference>
<dbReference type="PANTHER" id="PTHR45138:SF24">
    <property type="entry name" value="DIGUANYLATE CYCLASE DGCC-RELATED"/>
    <property type="match status" value="1"/>
</dbReference>
<dbReference type="GO" id="GO:1902201">
    <property type="term" value="P:negative regulation of bacterial-type flagellum-dependent cell motility"/>
    <property type="evidence" value="ECO:0007669"/>
    <property type="project" value="TreeGrafter"/>
</dbReference>
<dbReference type="EMBL" id="CP070499">
    <property type="protein sequence ID" value="QSB15847.1"/>
    <property type="molecule type" value="Genomic_DNA"/>
</dbReference>
<dbReference type="InterPro" id="IPR000160">
    <property type="entry name" value="GGDEF_dom"/>
</dbReference>
<dbReference type="GO" id="GO:0052621">
    <property type="term" value="F:diguanylate cyclase activity"/>
    <property type="evidence" value="ECO:0007669"/>
    <property type="project" value="TreeGrafter"/>
</dbReference>
<dbReference type="AlphaFoldDB" id="A0A895YDJ0"/>
<dbReference type="Proteomes" id="UP000662857">
    <property type="component" value="Chromosome"/>
</dbReference>
<dbReference type="SUPFAM" id="SSF48452">
    <property type="entry name" value="TPR-like"/>
    <property type="match status" value="1"/>
</dbReference>
<protein>
    <submittedName>
        <fullName evidence="2">GGDEF domain-containing protein</fullName>
    </submittedName>
</protein>
<dbReference type="PANTHER" id="PTHR45138">
    <property type="entry name" value="REGULATORY COMPONENTS OF SENSORY TRANSDUCTION SYSTEM"/>
    <property type="match status" value="1"/>
</dbReference>
<dbReference type="Gene3D" id="3.30.70.270">
    <property type="match status" value="1"/>
</dbReference>
<evidence type="ECO:0000259" key="1">
    <source>
        <dbReference type="PROSITE" id="PS50887"/>
    </source>
</evidence>
<proteinExistence type="predicted"/>
<dbReference type="GO" id="GO:0005886">
    <property type="term" value="C:plasma membrane"/>
    <property type="evidence" value="ECO:0007669"/>
    <property type="project" value="TreeGrafter"/>
</dbReference>